<dbReference type="KEGG" id="mfp:MBIO_0158"/>
<feature type="transmembrane region" description="Helical" evidence="1">
    <location>
        <begin position="131"/>
        <end position="158"/>
    </location>
</feature>
<dbReference type="Proteomes" id="UP000006810">
    <property type="component" value="Chromosome"/>
</dbReference>
<evidence type="ECO:0000256" key="1">
    <source>
        <dbReference type="SAM" id="Phobius"/>
    </source>
</evidence>
<feature type="transmembrane region" description="Helical" evidence="1">
    <location>
        <begin position="20"/>
        <end position="39"/>
    </location>
</feature>
<proteinExistence type="predicted"/>
<keyword evidence="1" id="KW-1133">Transmembrane helix</keyword>
<feature type="transmembrane region" description="Helical" evidence="1">
    <location>
        <begin position="93"/>
        <end position="111"/>
    </location>
</feature>
<keyword evidence="1" id="KW-0472">Membrane</keyword>
<dbReference type="EMBL" id="AP009608">
    <property type="protein sequence ID" value="BAH69423.1"/>
    <property type="molecule type" value="Genomic_DNA"/>
</dbReference>
<protein>
    <submittedName>
        <fullName evidence="2">Uncharacterized protein</fullName>
    </submittedName>
</protein>
<gene>
    <name evidence="2" type="ordered locus">MBIO_0158</name>
</gene>
<evidence type="ECO:0000313" key="3">
    <source>
        <dbReference type="Proteomes" id="UP000006810"/>
    </source>
</evidence>
<dbReference type="eggNOG" id="ENOG5030N6I">
    <property type="taxonomic scope" value="Bacteria"/>
</dbReference>
<feature type="transmembrane region" description="Helical" evidence="1">
    <location>
        <begin position="165"/>
        <end position="183"/>
    </location>
</feature>
<feature type="transmembrane region" description="Helical" evidence="1">
    <location>
        <begin position="537"/>
        <end position="559"/>
    </location>
</feature>
<dbReference type="PATRIC" id="fig|496833.3.peg.579"/>
<name>C4XE51_MYCFP</name>
<evidence type="ECO:0000313" key="2">
    <source>
        <dbReference type="EMBL" id="BAH69423.1"/>
    </source>
</evidence>
<keyword evidence="3" id="KW-1185">Reference proteome</keyword>
<feature type="transmembrane region" description="Helical" evidence="1">
    <location>
        <begin position="45"/>
        <end position="72"/>
    </location>
</feature>
<dbReference type="HOGENOM" id="CLU_035124_0_0_14"/>
<keyword evidence="1" id="KW-0812">Transmembrane</keyword>
<dbReference type="AlphaFoldDB" id="C4XE51"/>
<organism evidence="2 3">
    <name type="scientific">Mycoplasmopsis fermentans (strain ATCC 19989 / NBRC 14854 / NCTC 10117 / PG18)</name>
    <name type="common">Mycoplasma fermentans</name>
    <dbReference type="NCBI Taxonomy" id="496833"/>
    <lineage>
        <taxon>Bacteria</taxon>
        <taxon>Bacillati</taxon>
        <taxon>Mycoplasmatota</taxon>
        <taxon>Mycoplasmoidales</taxon>
        <taxon>Metamycoplasmataceae</taxon>
        <taxon>Mycoplasmopsis</taxon>
    </lineage>
</organism>
<sequence>MTKKILSLTFKFNKKNKWVYIGLSLSFIISFIFCSLFLFDNYLFYNYFWMIFLLDFIIVCVSTLFILHLTFVSNQKSIYENTLNCRYFNKPKIVLAWSIYSFILLSAFSLLKSFAISSLHLYRDTNIKSFLLYFIGYFLSNLLIIIFIILVFASFIFITKSYKKSLVIATCILPFFTVVSLSSKTIEARANKKVEINKDIIVSGDKYYFLSDDEIKSKYNLNLISSIYFLPKNTINKYFDENFLTYKNNSDTKNYIFSTFNLSILKNNKKFDKDKFRIYHNDGEFFIKMSTNELANYLYSKLKKYFESGGVNLDKLLKKIKSNIWIKNNFTGNEYNLVMHLLGKDDFNFQYLQRDWNDNLWNAAKLKSNLNSMFKINFFDFLNHLYRSNQTKFNTTINMAEFYIVKDNNLIKYLDSNSKITDSDLNFISEKMVNFVGDKVIIDFNKYAQSELENSITTTITKFNLYFPEIDSKEKWKNLVYSSSNHLFIIKQTIDKMNELVSNLGNYQAFKFEENVNPKNFYDNTKIIKLNNLTYDLINLFLITFVILTLSILPIIFTFKRRKHE</sequence>
<reference evidence="2 3" key="1">
    <citation type="journal article" date="2009" name="Curr. Microbiol.">
        <title>Molecular cloning and expression of a novel cholinephosphotransferase involved in glycoglycerophospholipid biosynthesis of Mycoplasma fermentans.</title>
        <authorList>
            <person name="Ishida N."/>
            <person name="Irikura D."/>
            <person name="Matsuda K."/>
            <person name="Sato S."/>
            <person name="Asano K."/>
        </authorList>
    </citation>
    <scope>NUCLEOTIDE SEQUENCE [LARGE SCALE GENOMIC DNA]</scope>
    <source>
        <strain evidence="3">ATCC 19989 / NBRC 14854 / NCTC 10117 / PG18</strain>
    </source>
</reference>
<accession>C4XE51</accession>